<keyword evidence="4" id="KW-1185">Reference proteome</keyword>
<evidence type="ECO:0000256" key="2">
    <source>
        <dbReference type="SAM" id="MobiDB-lite"/>
    </source>
</evidence>
<organism evidence="3 4">
    <name type="scientific">Methanothermobacter tenebrarum</name>
    <dbReference type="NCBI Taxonomy" id="680118"/>
    <lineage>
        <taxon>Archaea</taxon>
        <taxon>Methanobacteriati</taxon>
        <taxon>Methanobacteriota</taxon>
        <taxon>Methanomada group</taxon>
        <taxon>Methanobacteria</taxon>
        <taxon>Methanobacteriales</taxon>
        <taxon>Methanobacteriaceae</taxon>
        <taxon>Methanothermobacter</taxon>
    </lineage>
</organism>
<dbReference type="EMBL" id="AP025698">
    <property type="protein sequence ID" value="BDH79467.1"/>
    <property type="molecule type" value="Genomic_DNA"/>
</dbReference>
<dbReference type="InterPro" id="IPR019734">
    <property type="entry name" value="TPR_rpt"/>
</dbReference>
<keyword evidence="1" id="KW-0802">TPR repeat</keyword>
<dbReference type="SUPFAM" id="SSF48452">
    <property type="entry name" value="TPR-like"/>
    <property type="match status" value="2"/>
</dbReference>
<dbReference type="PROSITE" id="PS50005">
    <property type="entry name" value="TPR"/>
    <property type="match status" value="2"/>
</dbReference>
<accession>A0ABM7YE12</accession>
<sequence>MIILAVLGFLDSFRRGRRDKLEDYKRKLEECHEYEAEILVEMGLIHLERGKIEKALDKFLEALEDYKKAGDVEGEGYAHELIGDCYLSKRNTEAAFEEYKRALKCYKKVKSSFADDLLEKIKEVEMIKKAIQKAPETENKEEETIKSIQEAPRTEDRKIQGKRPKEVSKEAAIKKINHLILEIIGLVDKYNYYKNFSKDVKYLENALESSKLIGDLEGGGILHLILGEILFRKGEYEQALQHFKEAYNIFNGKDKNGEGISLLLVGITSFILGKEAKIYKTFNEAMTILGKTSHKAQRIAYDIIETLETL</sequence>
<proteinExistence type="predicted"/>
<reference evidence="3 4" key="1">
    <citation type="submission" date="2022-04" db="EMBL/GenBank/DDBJ databases">
        <title>Complete genome of Methanothermobacter tenebrarum strain RMAS.</title>
        <authorList>
            <person name="Nakamura K."/>
            <person name="Oshima K."/>
            <person name="Hattori M."/>
            <person name="Kamagata Y."/>
            <person name="Takamizawa K."/>
        </authorList>
    </citation>
    <scope>NUCLEOTIDE SEQUENCE [LARGE SCALE GENOMIC DNA]</scope>
    <source>
        <strain evidence="3 4">RMAS</strain>
    </source>
</reference>
<evidence type="ECO:0000256" key="1">
    <source>
        <dbReference type="PROSITE-ProRule" id="PRU00339"/>
    </source>
</evidence>
<protein>
    <recommendedName>
        <fullName evidence="5">Tetratricopeptide repeat protein</fullName>
    </recommendedName>
</protein>
<evidence type="ECO:0000313" key="3">
    <source>
        <dbReference type="EMBL" id="BDH79467.1"/>
    </source>
</evidence>
<dbReference type="InterPro" id="IPR011990">
    <property type="entry name" value="TPR-like_helical_dom_sf"/>
</dbReference>
<evidence type="ECO:0008006" key="5">
    <source>
        <dbReference type="Google" id="ProtNLM"/>
    </source>
</evidence>
<dbReference type="PANTHER" id="PTHR10098">
    <property type="entry name" value="RAPSYN-RELATED"/>
    <property type="match status" value="1"/>
</dbReference>
<feature type="repeat" description="TPR" evidence="1">
    <location>
        <begin position="220"/>
        <end position="253"/>
    </location>
</feature>
<gene>
    <name evidence="3" type="ORF">MTTB_08460</name>
</gene>
<feature type="repeat" description="TPR" evidence="1">
    <location>
        <begin position="36"/>
        <end position="69"/>
    </location>
</feature>
<dbReference type="Gene3D" id="1.25.40.10">
    <property type="entry name" value="Tetratricopeptide repeat domain"/>
    <property type="match status" value="2"/>
</dbReference>
<evidence type="ECO:0000313" key="4">
    <source>
        <dbReference type="Proteomes" id="UP000831817"/>
    </source>
</evidence>
<feature type="region of interest" description="Disordered" evidence="2">
    <location>
        <begin position="138"/>
        <end position="163"/>
    </location>
</feature>
<dbReference type="Proteomes" id="UP000831817">
    <property type="component" value="Chromosome"/>
</dbReference>
<dbReference type="SMART" id="SM00028">
    <property type="entry name" value="TPR"/>
    <property type="match status" value="3"/>
</dbReference>
<feature type="compositionally biased region" description="Basic and acidic residues" evidence="2">
    <location>
        <begin position="152"/>
        <end position="163"/>
    </location>
</feature>
<name>A0ABM7YE12_9EURY</name>
<dbReference type="Pfam" id="PF13424">
    <property type="entry name" value="TPR_12"/>
    <property type="match status" value="2"/>
</dbReference>